<evidence type="ECO:0000259" key="1">
    <source>
        <dbReference type="Pfam" id="PF21882"/>
    </source>
</evidence>
<feature type="domain" description="Putative tail fiber protein gp53-like C-terminal" evidence="1">
    <location>
        <begin position="288"/>
        <end position="338"/>
    </location>
</feature>
<dbReference type="RefSeq" id="WP_281046498.1">
    <property type="nucleotide sequence ID" value="NZ_JARYGZ010000007.1"/>
</dbReference>
<evidence type="ECO:0000313" key="3">
    <source>
        <dbReference type="Proteomes" id="UP001160625"/>
    </source>
</evidence>
<gene>
    <name evidence="2" type="ORF">QGN17_20660</name>
</gene>
<dbReference type="Pfam" id="PF21882">
    <property type="entry name" value="Gp53-like_C"/>
    <property type="match status" value="1"/>
</dbReference>
<dbReference type="Gene3D" id="2.60.40.3940">
    <property type="match status" value="1"/>
</dbReference>
<proteinExistence type="predicted"/>
<accession>A0ABT6N7R8</accession>
<reference evidence="2" key="1">
    <citation type="submission" date="2023-04" db="EMBL/GenBank/DDBJ databases">
        <title>Sphingomonas sp. MAHUQ-71 isolated from rice field.</title>
        <authorList>
            <person name="Huq M.A."/>
        </authorList>
    </citation>
    <scope>NUCLEOTIDE SEQUENCE</scope>
    <source>
        <strain evidence="2">MAHUQ-71</strain>
    </source>
</reference>
<sequence>MSGIAPLVLTITQAGLAVFTEAQGNTDINLTIATIGVTAEPFVVAPTLTALPNEAKRLETVSGEVLDEAIVHLVARDSSTDAYSVTGFGLFLADGTLFAVYGQETPILQKSSLSGANLALDLRFPNVDASQITFGDANFLDPPATESVKGIAYIATQDVVDAGDDDTMIVTAKKLAVRLAAVIAGTFASAAETIAGVLTTKAVHPAGLKAALDDRLGAGSPTAFIKTLLAAVSATAARATLGLGNAGTLNTGSAADLLAASAANVLVTPAMFGALGHVFAADSGQYVFPGGLILKWFPGTAGGNATTNIAIPTPYPTACVAAWVQGAAIGNDAQDNNPSVAGALSAGSVPVFNAVDGDVPVRVYTFGY</sequence>
<dbReference type="InterPro" id="IPR054075">
    <property type="entry name" value="Gp53-like_C"/>
</dbReference>
<protein>
    <recommendedName>
        <fullName evidence="1">Putative tail fiber protein gp53-like C-terminal domain-containing protein</fullName>
    </recommendedName>
</protein>
<comment type="caution">
    <text evidence="2">The sequence shown here is derived from an EMBL/GenBank/DDBJ whole genome shotgun (WGS) entry which is preliminary data.</text>
</comment>
<dbReference type="Proteomes" id="UP001160625">
    <property type="component" value="Unassembled WGS sequence"/>
</dbReference>
<keyword evidence="3" id="KW-1185">Reference proteome</keyword>
<name>A0ABT6N7R8_9SPHN</name>
<dbReference type="EMBL" id="JARYGZ010000007">
    <property type="protein sequence ID" value="MDH7641159.1"/>
    <property type="molecule type" value="Genomic_DNA"/>
</dbReference>
<evidence type="ECO:0000313" key="2">
    <source>
        <dbReference type="EMBL" id="MDH7641159.1"/>
    </source>
</evidence>
<organism evidence="2 3">
    <name type="scientific">Sphingomonas oryzagri</name>
    <dbReference type="NCBI Taxonomy" id="3042314"/>
    <lineage>
        <taxon>Bacteria</taxon>
        <taxon>Pseudomonadati</taxon>
        <taxon>Pseudomonadota</taxon>
        <taxon>Alphaproteobacteria</taxon>
        <taxon>Sphingomonadales</taxon>
        <taxon>Sphingomonadaceae</taxon>
        <taxon>Sphingomonas</taxon>
    </lineage>
</organism>